<gene>
    <name evidence="3" type="ORF">G5V65_13315</name>
</gene>
<feature type="domain" description="RNase NYN" evidence="2">
    <location>
        <begin position="54"/>
        <end position="160"/>
    </location>
</feature>
<keyword evidence="1" id="KW-1133">Transmembrane helix</keyword>
<dbReference type="InterPro" id="IPR021869">
    <property type="entry name" value="RNase_Zc3h12_NYN"/>
</dbReference>
<dbReference type="EMBL" id="JAALFE010000012">
    <property type="protein sequence ID" value="NGQ91878.1"/>
    <property type="molecule type" value="Genomic_DNA"/>
</dbReference>
<keyword evidence="1" id="KW-0812">Transmembrane</keyword>
<evidence type="ECO:0000259" key="2">
    <source>
        <dbReference type="Pfam" id="PF11977"/>
    </source>
</evidence>
<keyword evidence="4" id="KW-1185">Reference proteome</keyword>
<dbReference type="AlphaFoldDB" id="A0A6M1TU74"/>
<organism evidence="3 4">
    <name type="scientific">Paragemmobacter kunshanensis</name>
    <dbReference type="NCBI Taxonomy" id="2583234"/>
    <lineage>
        <taxon>Bacteria</taxon>
        <taxon>Pseudomonadati</taxon>
        <taxon>Pseudomonadota</taxon>
        <taxon>Alphaproteobacteria</taxon>
        <taxon>Rhodobacterales</taxon>
        <taxon>Paracoccaceae</taxon>
        <taxon>Paragemmobacter</taxon>
    </lineage>
</organism>
<dbReference type="Proteomes" id="UP000474758">
    <property type="component" value="Unassembled WGS sequence"/>
</dbReference>
<sequence>MPKADEAAGPLFLLSSVTALAALLIWMRAAFAARLPKMRRRRRRRRPQRPVDQRRWVVIDGSNVMFWQDETPSLTTVSAVVGEVRKAGLTPLVWFDANAGYKVADRYMNPRDLSRAIGLSPKQVRVAPKGSPADPLLLDDAAKLATGVVSNDRYRDWAARFPDVTRPGVLVRGRVEGGAALLDWPAAAH</sequence>
<evidence type="ECO:0000313" key="3">
    <source>
        <dbReference type="EMBL" id="NGQ91878.1"/>
    </source>
</evidence>
<protein>
    <recommendedName>
        <fullName evidence="2">RNase NYN domain-containing protein</fullName>
    </recommendedName>
</protein>
<proteinExistence type="predicted"/>
<dbReference type="Pfam" id="PF11977">
    <property type="entry name" value="RNase_Zc3h12a"/>
    <property type="match status" value="1"/>
</dbReference>
<name>A0A6M1TU74_9RHOB</name>
<keyword evidence="1" id="KW-0472">Membrane</keyword>
<reference evidence="3 4" key="1">
    <citation type="submission" date="2020-02" db="EMBL/GenBank/DDBJ databases">
        <title>Rhodobacter translucens sp. nov., a novel bacterium isolated from activated sludge.</title>
        <authorList>
            <person name="Liu J."/>
        </authorList>
    </citation>
    <scope>NUCLEOTIDE SEQUENCE [LARGE SCALE GENOMIC DNA]</scope>
    <source>
        <strain evidence="3 4">HX-7-19</strain>
    </source>
</reference>
<comment type="caution">
    <text evidence="3">The sequence shown here is derived from an EMBL/GenBank/DDBJ whole genome shotgun (WGS) entry which is preliminary data.</text>
</comment>
<evidence type="ECO:0000313" key="4">
    <source>
        <dbReference type="Proteomes" id="UP000474758"/>
    </source>
</evidence>
<evidence type="ECO:0000256" key="1">
    <source>
        <dbReference type="SAM" id="Phobius"/>
    </source>
</evidence>
<feature type="transmembrane region" description="Helical" evidence="1">
    <location>
        <begin position="12"/>
        <end position="35"/>
    </location>
</feature>
<dbReference type="Gene3D" id="3.40.50.11980">
    <property type="match status" value="1"/>
</dbReference>
<accession>A0A6M1TU74</accession>
<dbReference type="RefSeq" id="WP_165050911.1">
    <property type="nucleotide sequence ID" value="NZ_JAALFE010000012.1"/>
</dbReference>